<feature type="transmembrane region" description="Helical" evidence="6">
    <location>
        <begin position="12"/>
        <end position="29"/>
    </location>
</feature>
<evidence type="ECO:0000256" key="1">
    <source>
        <dbReference type="ARBA" id="ARBA00004651"/>
    </source>
</evidence>
<dbReference type="InterPro" id="IPR015867">
    <property type="entry name" value="N-reg_PII/ATP_PRibTrfase_C"/>
</dbReference>
<dbReference type="AlphaFoldDB" id="A0A9D1DDN4"/>
<gene>
    <name evidence="8" type="ORF">IAB89_02255</name>
</gene>
<feature type="transmembrane region" description="Helical" evidence="6">
    <location>
        <begin position="84"/>
        <end position="104"/>
    </location>
</feature>
<evidence type="ECO:0000256" key="5">
    <source>
        <dbReference type="ARBA" id="ARBA00023136"/>
    </source>
</evidence>
<dbReference type="Pfam" id="PF02588">
    <property type="entry name" value="YitT_membrane"/>
    <property type="match status" value="1"/>
</dbReference>
<feature type="transmembrane region" description="Helical" evidence="6">
    <location>
        <begin position="60"/>
        <end position="78"/>
    </location>
</feature>
<keyword evidence="2" id="KW-1003">Cell membrane</keyword>
<dbReference type="InterPro" id="IPR051461">
    <property type="entry name" value="UPF0750_membrane"/>
</dbReference>
<evidence type="ECO:0000256" key="2">
    <source>
        <dbReference type="ARBA" id="ARBA00022475"/>
    </source>
</evidence>
<evidence type="ECO:0000259" key="7">
    <source>
        <dbReference type="Pfam" id="PF10035"/>
    </source>
</evidence>
<keyword evidence="3 6" id="KW-0812">Transmembrane</keyword>
<comment type="subcellular location">
    <subcellularLocation>
        <location evidence="1">Cell membrane</location>
        <topology evidence="1">Multi-pass membrane protein</topology>
    </subcellularLocation>
</comment>
<reference evidence="8" key="2">
    <citation type="journal article" date="2021" name="PeerJ">
        <title>Extensive microbial diversity within the chicken gut microbiome revealed by metagenomics and culture.</title>
        <authorList>
            <person name="Gilroy R."/>
            <person name="Ravi A."/>
            <person name="Getino M."/>
            <person name="Pursley I."/>
            <person name="Horton D.L."/>
            <person name="Alikhan N.F."/>
            <person name="Baker D."/>
            <person name="Gharbi K."/>
            <person name="Hall N."/>
            <person name="Watson M."/>
            <person name="Adriaenssens E.M."/>
            <person name="Foster-Nyarko E."/>
            <person name="Jarju S."/>
            <person name="Secka A."/>
            <person name="Antonio M."/>
            <person name="Oren A."/>
            <person name="Chaudhuri R.R."/>
            <person name="La Ragione R."/>
            <person name="Hildebrand F."/>
            <person name="Pallen M.J."/>
        </authorList>
    </citation>
    <scope>NUCLEOTIDE SEQUENCE</scope>
    <source>
        <strain evidence="8">ChiSxjej1B13-7958</strain>
    </source>
</reference>
<reference evidence="8" key="1">
    <citation type="submission" date="2020-10" db="EMBL/GenBank/DDBJ databases">
        <authorList>
            <person name="Gilroy R."/>
        </authorList>
    </citation>
    <scope>NUCLEOTIDE SEQUENCE</scope>
    <source>
        <strain evidence="8">ChiSxjej1B13-7958</strain>
    </source>
</reference>
<evidence type="ECO:0000256" key="4">
    <source>
        <dbReference type="ARBA" id="ARBA00022989"/>
    </source>
</evidence>
<dbReference type="EMBL" id="DVGZ01000026">
    <property type="protein sequence ID" value="HIR46470.1"/>
    <property type="molecule type" value="Genomic_DNA"/>
</dbReference>
<feature type="transmembrane region" description="Helical" evidence="6">
    <location>
        <begin position="153"/>
        <end position="172"/>
    </location>
</feature>
<dbReference type="Gene3D" id="3.30.70.120">
    <property type="match status" value="1"/>
</dbReference>
<keyword evidence="5 6" id="KW-0472">Membrane</keyword>
<accession>A0A9D1DDN4</accession>
<evidence type="ECO:0000256" key="6">
    <source>
        <dbReference type="SAM" id="Phobius"/>
    </source>
</evidence>
<name>A0A9D1DDN4_9FIRM</name>
<dbReference type="PANTHER" id="PTHR33545:SF5">
    <property type="entry name" value="UPF0750 MEMBRANE PROTEIN YITT"/>
    <property type="match status" value="1"/>
</dbReference>
<evidence type="ECO:0000313" key="9">
    <source>
        <dbReference type="Proteomes" id="UP000824242"/>
    </source>
</evidence>
<organism evidence="8 9">
    <name type="scientific">Candidatus Caccousia avicola</name>
    <dbReference type="NCBI Taxonomy" id="2840721"/>
    <lineage>
        <taxon>Bacteria</taxon>
        <taxon>Bacillati</taxon>
        <taxon>Bacillota</taxon>
        <taxon>Clostridia</taxon>
        <taxon>Eubacteriales</taxon>
        <taxon>Oscillospiraceae</taxon>
        <taxon>Oscillospiraceae incertae sedis</taxon>
        <taxon>Candidatus Caccousia</taxon>
    </lineage>
</organism>
<evidence type="ECO:0000313" key="8">
    <source>
        <dbReference type="EMBL" id="HIR46470.1"/>
    </source>
</evidence>
<feature type="domain" description="DUF2179" evidence="7">
    <location>
        <begin position="224"/>
        <end position="278"/>
    </location>
</feature>
<dbReference type="InterPro" id="IPR003740">
    <property type="entry name" value="YitT"/>
</dbReference>
<dbReference type="Proteomes" id="UP000824242">
    <property type="component" value="Unassembled WGS sequence"/>
</dbReference>
<feature type="transmembrane region" description="Helical" evidence="6">
    <location>
        <begin position="111"/>
        <end position="133"/>
    </location>
</feature>
<dbReference type="Pfam" id="PF10035">
    <property type="entry name" value="DUF2179"/>
    <property type="match status" value="1"/>
</dbReference>
<sequence>MKNTWKKVLFEYFLITISTLCMAIGIYYFKFPNNFTFGGVSGLSVVLSPFIPLSPSAINFIINALLLILGFLFLGRGFGIRTVYSSTLLSVSLSLLDQIAPLSAPLTDEPLLELIFAVLLPGFGSAVLFNIGASSGGTDIVAMILRKYTSVDIGRALLLSDLLITLTAFFVFDMKTALFSLLGLISKSLVVDNVIESINLCKSFNVVCSSPDRICTFITETLHRSATVFEAHGAFSHNHNYVVLTVLKPYQAVALRRFIRENEPGAFILITNTSEIIGKGFQR</sequence>
<dbReference type="PIRSF" id="PIRSF006483">
    <property type="entry name" value="Membrane_protein_YitT"/>
    <property type="match status" value="1"/>
</dbReference>
<dbReference type="PANTHER" id="PTHR33545">
    <property type="entry name" value="UPF0750 MEMBRANE PROTEIN YITT-RELATED"/>
    <property type="match status" value="1"/>
</dbReference>
<keyword evidence="4 6" id="KW-1133">Transmembrane helix</keyword>
<comment type="caution">
    <text evidence="8">The sequence shown here is derived from an EMBL/GenBank/DDBJ whole genome shotgun (WGS) entry which is preliminary data.</text>
</comment>
<dbReference type="GO" id="GO:0005886">
    <property type="term" value="C:plasma membrane"/>
    <property type="evidence" value="ECO:0007669"/>
    <property type="project" value="UniProtKB-SubCell"/>
</dbReference>
<protein>
    <submittedName>
        <fullName evidence="8">YitT family protein</fullName>
    </submittedName>
</protein>
<proteinExistence type="predicted"/>
<dbReference type="InterPro" id="IPR019264">
    <property type="entry name" value="DUF2179"/>
</dbReference>
<evidence type="ECO:0000256" key="3">
    <source>
        <dbReference type="ARBA" id="ARBA00022692"/>
    </source>
</evidence>